<evidence type="ECO:0000313" key="2">
    <source>
        <dbReference type="EMBL" id="SIO96325.1"/>
    </source>
</evidence>
<dbReference type="Proteomes" id="UP000184774">
    <property type="component" value="Unassembled WGS sequence"/>
</dbReference>
<evidence type="ECO:0008006" key="4">
    <source>
        <dbReference type="Google" id="ProtNLM"/>
    </source>
</evidence>
<keyword evidence="1" id="KW-0472">Membrane</keyword>
<keyword evidence="1" id="KW-1133">Transmembrane helix</keyword>
<name>A0A1N6MA30_9VIBR</name>
<evidence type="ECO:0000313" key="3">
    <source>
        <dbReference type="Proteomes" id="UP000184774"/>
    </source>
</evidence>
<feature type="transmembrane region" description="Helical" evidence="1">
    <location>
        <begin position="12"/>
        <end position="32"/>
    </location>
</feature>
<dbReference type="AlphaFoldDB" id="A0A1N6MA30"/>
<reference evidence="2 3" key="1">
    <citation type="submission" date="2016-12" db="EMBL/GenBank/DDBJ databases">
        <authorList>
            <person name="Song W.-J."/>
            <person name="Kurnit D.M."/>
        </authorList>
    </citation>
    <scope>NUCLEOTIDE SEQUENCE [LARGE SCALE GENOMIC DNA]</scope>
    <source>
        <strain evidence="2 3">CECT 9026</strain>
    </source>
</reference>
<sequence>MNINKKLIYKTLLTIVGVIILAAGGLLAYLMIPSGFQSRQAEGPKVLTELLKMAEESQPFNPDPYISSTYRPGDPLYEPLLYIQRHRQGIAEDLLRPLVEQGNPDAMYWLAQITYRDNYYSGGPAAKLFQKSAELGNPYAALRLDINNYECRRRMSSYCDKKWGELGRKLLQERAEQGDKKAAYYLLQYDENSSEEVHKKLEELVTENAKNHYYQPLMRIMIDYEKRLYYPYFDRKSPLSESEHLILSKLTKLMINNNYPPAFERTLAYISIYSKEYSEQVVERSNLLSSRYFLCTYYYPELKEHTREDILKSAACAIGDDILIENDKDRNLSLYEYSLYEKKVNPLTKEEIVSARKSARELIKNKLPIIYIDKMNPRVDIR</sequence>
<dbReference type="RefSeq" id="WP_074374756.1">
    <property type="nucleotide sequence ID" value="NZ_AP024907.1"/>
</dbReference>
<proteinExistence type="predicted"/>
<evidence type="ECO:0000256" key="1">
    <source>
        <dbReference type="SAM" id="Phobius"/>
    </source>
</evidence>
<organism evidence="2 3">
    <name type="scientific">Vibrio spartinae</name>
    <dbReference type="NCBI Taxonomy" id="1918945"/>
    <lineage>
        <taxon>Bacteria</taxon>
        <taxon>Pseudomonadati</taxon>
        <taxon>Pseudomonadota</taxon>
        <taxon>Gammaproteobacteria</taxon>
        <taxon>Vibrionales</taxon>
        <taxon>Vibrionaceae</taxon>
        <taxon>Vibrio</taxon>
    </lineage>
</organism>
<gene>
    <name evidence="2" type="ORF">VSP9026_04109</name>
</gene>
<dbReference type="Gene3D" id="1.25.40.10">
    <property type="entry name" value="Tetratricopeptide repeat domain"/>
    <property type="match status" value="1"/>
</dbReference>
<dbReference type="SUPFAM" id="SSF81901">
    <property type="entry name" value="HCP-like"/>
    <property type="match status" value="1"/>
</dbReference>
<dbReference type="InterPro" id="IPR011990">
    <property type="entry name" value="TPR-like_helical_dom_sf"/>
</dbReference>
<keyword evidence="1" id="KW-0812">Transmembrane</keyword>
<protein>
    <recommendedName>
        <fullName evidence="4">Sel1 repeat protein</fullName>
    </recommendedName>
</protein>
<accession>A0A1N6MA30</accession>
<dbReference type="EMBL" id="FSSB01000028">
    <property type="protein sequence ID" value="SIO96325.1"/>
    <property type="molecule type" value="Genomic_DNA"/>
</dbReference>
<dbReference type="OrthoDB" id="5863520at2"/>